<gene>
    <name evidence="3" type="ORF">BGW36DRAFT_419310</name>
</gene>
<dbReference type="EMBL" id="JAJTJA010000010">
    <property type="protein sequence ID" value="KAH8693288.1"/>
    <property type="molecule type" value="Genomic_DNA"/>
</dbReference>
<keyword evidence="4" id="KW-1185">Reference proteome</keyword>
<sequence length="176" mass="17238">MRVTTAIASLLTVGLAAAASRRATCAAQYILDACLTSTTPQLKACEPNDWPCLCEQSNNVLTCYNNCPGDSGQFGAEQTKTSYCNAAKAYSNTSSTSSSQSAVASATSASSPRETSSSSSSSSTSTAGSGQKNAAAPTSSSSSSHSTSTGAAAATGLGSVQGGLVAVVALGLGAVL</sequence>
<evidence type="ECO:0008006" key="5">
    <source>
        <dbReference type="Google" id="ProtNLM"/>
    </source>
</evidence>
<proteinExistence type="predicted"/>
<protein>
    <recommendedName>
        <fullName evidence="5">GPI anchored serine-threonine rich protein</fullName>
    </recommendedName>
</protein>
<dbReference type="Proteomes" id="UP001201262">
    <property type="component" value="Unassembled WGS sequence"/>
</dbReference>
<evidence type="ECO:0000313" key="4">
    <source>
        <dbReference type="Proteomes" id="UP001201262"/>
    </source>
</evidence>
<name>A0AAD4PXZ0_9EURO</name>
<dbReference type="GeneID" id="70249739"/>
<dbReference type="AlphaFoldDB" id="A0AAD4PXZ0"/>
<reference evidence="3" key="1">
    <citation type="submission" date="2021-12" db="EMBL/GenBank/DDBJ databases">
        <title>Convergent genome expansion in fungi linked to evolution of root-endophyte symbiosis.</title>
        <authorList>
            <consortium name="DOE Joint Genome Institute"/>
            <person name="Ke Y.-H."/>
            <person name="Bonito G."/>
            <person name="Liao H.-L."/>
            <person name="Looney B."/>
            <person name="Rojas-Flechas A."/>
            <person name="Nash J."/>
            <person name="Hameed K."/>
            <person name="Schadt C."/>
            <person name="Martin F."/>
            <person name="Crous P.W."/>
            <person name="Miettinen O."/>
            <person name="Magnuson J.K."/>
            <person name="Labbe J."/>
            <person name="Jacobson D."/>
            <person name="Doktycz M.J."/>
            <person name="Veneault-Fourrey C."/>
            <person name="Kuo A."/>
            <person name="Mondo S."/>
            <person name="Calhoun S."/>
            <person name="Riley R."/>
            <person name="Ohm R."/>
            <person name="LaButti K."/>
            <person name="Andreopoulos B."/>
            <person name="Pangilinan J."/>
            <person name="Nolan M."/>
            <person name="Tritt A."/>
            <person name="Clum A."/>
            <person name="Lipzen A."/>
            <person name="Daum C."/>
            <person name="Barry K."/>
            <person name="Grigoriev I.V."/>
            <person name="Vilgalys R."/>
        </authorList>
    </citation>
    <scope>NUCLEOTIDE SEQUENCE</scope>
    <source>
        <strain evidence="3">PMI_201</strain>
    </source>
</reference>
<accession>A0AAD4PXZ0</accession>
<evidence type="ECO:0000313" key="3">
    <source>
        <dbReference type="EMBL" id="KAH8693288.1"/>
    </source>
</evidence>
<evidence type="ECO:0000256" key="2">
    <source>
        <dbReference type="SAM" id="SignalP"/>
    </source>
</evidence>
<evidence type="ECO:0000256" key="1">
    <source>
        <dbReference type="SAM" id="MobiDB-lite"/>
    </source>
</evidence>
<organism evidence="3 4">
    <name type="scientific">Talaromyces proteolyticus</name>
    <dbReference type="NCBI Taxonomy" id="1131652"/>
    <lineage>
        <taxon>Eukaryota</taxon>
        <taxon>Fungi</taxon>
        <taxon>Dikarya</taxon>
        <taxon>Ascomycota</taxon>
        <taxon>Pezizomycotina</taxon>
        <taxon>Eurotiomycetes</taxon>
        <taxon>Eurotiomycetidae</taxon>
        <taxon>Eurotiales</taxon>
        <taxon>Trichocomaceae</taxon>
        <taxon>Talaromyces</taxon>
        <taxon>Talaromyces sect. Bacilispori</taxon>
    </lineage>
</organism>
<feature type="region of interest" description="Disordered" evidence="1">
    <location>
        <begin position="91"/>
        <end position="152"/>
    </location>
</feature>
<keyword evidence="2" id="KW-0732">Signal</keyword>
<feature type="chain" id="PRO_5042123067" description="GPI anchored serine-threonine rich protein" evidence="2">
    <location>
        <begin position="19"/>
        <end position="176"/>
    </location>
</feature>
<comment type="caution">
    <text evidence="3">The sequence shown here is derived from an EMBL/GenBank/DDBJ whole genome shotgun (WGS) entry which is preliminary data.</text>
</comment>
<feature type="signal peptide" evidence="2">
    <location>
        <begin position="1"/>
        <end position="18"/>
    </location>
</feature>
<dbReference type="RefSeq" id="XP_046069161.1">
    <property type="nucleotide sequence ID" value="XM_046219452.1"/>
</dbReference>